<dbReference type="InterPro" id="IPR036388">
    <property type="entry name" value="WH-like_DNA-bd_sf"/>
</dbReference>
<dbReference type="Pfam" id="PF00486">
    <property type="entry name" value="Trans_reg_C"/>
    <property type="match status" value="1"/>
</dbReference>
<evidence type="ECO:0000259" key="10">
    <source>
        <dbReference type="PROSITE" id="PS50110"/>
    </source>
</evidence>
<gene>
    <name evidence="12" type="primary">walR3</name>
    <name evidence="12" type="ORF">CLSA_c36310</name>
</gene>
<dbReference type="PANTHER" id="PTHR48111">
    <property type="entry name" value="REGULATOR OF RPOS"/>
    <property type="match status" value="1"/>
</dbReference>
<dbReference type="Pfam" id="PF00072">
    <property type="entry name" value="Response_reg"/>
    <property type="match status" value="1"/>
</dbReference>
<dbReference type="SUPFAM" id="SSF52172">
    <property type="entry name" value="CheY-like"/>
    <property type="match status" value="1"/>
</dbReference>
<dbReference type="PROSITE" id="PS50110">
    <property type="entry name" value="RESPONSE_REGULATORY"/>
    <property type="match status" value="1"/>
</dbReference>
<feature type="modified residue" description="4-aspartylphosphate" evidence="8">
    <location>
        <position position="59"/>
    </location>
</feature>
<keyword evidence="6" id="KW-0804">Transcription</keyword>
<comment type="function">
    <text evidence="7">May play the central regulatory role in sporulation. It may be an element of the effector pathway responsible for the activation of sporulation genes in response to nutritional stress. Spo0A may act in concert with spo0H (a sigma factor) to control the expression of some genes that are critical to the sporulation process.</text>
</comment>
<evidence type="ECO:0000256" key="8">
    <source>
        <dbReference type="PROSITE-ProRule" id="PRU00169"/>
    </source>
</evidence>
<dbReference type="Gene3D" id="6.10.250.690">
    <property type="match status" value="1"/>
</dbReference>
<dbReference type="Gene3D" id="3.40.50.2300">
    <property type="match status" value="1"/>
</dbReference>
<dbReference type="SMART" id="SM00862">
    <property type="entry name" value="Trans_reg_C"/>
    <property type="match status" value="1"/>
</dbReference>
<dbReference type="InterPro" id="IPR001867">
    <property type="entry name" value="OmpR/PhoB-type_DNA-bd"/>
</dbReference>
<keyword evidence="5 9" id="KW-0238">DNA-binding</keyword>
<evidence type="ECO:0000256" key="6">
    <source>
        <dbReference type="ARBA" id="ARBA00023163"/>
    </source>
</evidence>
<organism evidence="12 13">
    <name type="scientific">Clostridium saccharobutylicum DSM 13864</name>
    <dbReference type="NCBI Taxonomy" id="1345695"/>
    <lineage>
        <taxon>Bacteria</taxon>
        <taxon>Bacillati</taxon>
        <taxon>Bacillota</taxon>
        <taxon>Clostridia</taxon>
        <taxon>Eubacteriales</taxon>
        <taxon>Clostridiaceae</taxon>
        <taxon>Clostridium</taxon>
    </lineage>
</organism>
<dbReference type="HOGENOM" id="CLU_000445_30_3_9"/>
<accession>U5MYM8</accession>
<keyword evidence="3" id="KW-0902">Two-component regulatory system</keyword>
<protein>
    <recommendedName>
        <fullName evidence="1">Stage 0 sporulation protein A homolog</fullName>
    </recommendedName>
</protein>
<feature type="domain" description="Response regulatory" evidence="10">
    <location>
        <begin position="10"/>
        <end position="122"/>
    </location>
</feature>
<evidence type="ECO:0000313" key="12">
    <source>
        <dbReference type="EMBL" id="AGX44592.1"/>
    </source>
</evidence>
<evidence type="ECO:0000256" key="4">
    <source>
        <dbReference type="ARBA" id="ARBA00023015"/>
    </source>
</evidence>
<keyword evidence="4" id="KW-0805">Transcription regulation</keyword>
<dbReference type="AlphaFoldDB" id="U5MYM8"/>
<dbReference type="CDD" id="cd17574">
    <property type="entry name" value="REC_OmpR"/>
    <property type="match status" value="1"/>
</dbReference>
<dbReference type="InterPro" id="IPR039420">
    <property type="entry name" value="WalR-like"/>
</dbReference>
<evidence type="ECO:0000313" key="13">
    <source>
        <dbReference type="Proteomes" id="UP000017118"/>
    </source>
</evidence>
<dbReference type="GO" id="GO:0000156">
    <property type="term" value="F:phosphorelay response regulator activity"/>
    <property type="evidence" value="ECO:0007669"/>
    <property type="project" value="TreeGrafter"/>
</dbReference>
<feature type="domain" description="OmpR/PhoB-type" evidence="11">
    <location>
        <begin position="129"/>
        <end position="224"/>
    </location>
</feature>
<evidence type="ECO:0000259" key="11">
    <source>
        <dbReference type="PROSITE" id="PS51755"/>
    </source>
</evidence>
<dbReference type="Proteomes" id="UP000017118">
    <property type="component" value="Chromosome"/>
</dbReference>
<proteinExistence type="predicted"/>
<dbReference type="PATRIC" id="fig|1345695.10.peg.1280"/>
<feature type="DNA-binding region" description="OmpR/PhoB-type" evidence="9">
    <location>
        <begin position="129"/>
        <end position="224"/>
    </location>
</feature>
<keyword evidence="13" id="KW-1185">Reference proteome</keyword>
<dbReference type="eggNOG" id="COG0745">
    <property type="taxonomic scope" value="Bacteria"/>
</dbReference>
<dbReference type="InterPro" id="IPR011006">
    <property type="entry name" value="CheY-like_superfamily"/>
</dbReference>
<dbReference type="PROSITE" id="PS51755">
    <property type="entry name" value="OMPR_PHOB"/>
    <property type="match status" value="1"/>
</dbReference>
<dbReference type="FunFam" id="3.40.50.2300:FF:000001">
    <property type="entry name" value="DNA-binding response regulator PhoB"/>
    <property type="match status" value="1"/>
</dbReference>
<dbReference type="SUPFAM" id="SSF46894">
    <property type="entry name" value="C-terminal effector domain of the bipartite response regulators"/>
    <property type="match status" value="1"/>
</dbReference>
<dbReference type="SMART" id="SM00448">
    <property type="entry name" value="REC"/>
    <property type="match status" value="1"/>
</dbReference>
<dbReference type="PANTHER" id="PTHR48111:SF40">
    <property type="entry name" value="PHOSPHATE REGULON TRANSCRIPTIONAL REGULATORY PROTEIN PHOB"/>
    <property type="match status" value="1"/>
</dbReference>
<dbReference type="CDD" id="cd00383">
    <property type="entry name" value="trans_reg_C"/>
    <property type="match status" value="1"/>
</dbReference>
<evidence type="ECO:0000256" key="7">
    <source>
        <dbReference type="ARBA" id="ARBA00024867"/>
    </source>
</evidence>
<keyword evidence="2 8" id="KW-0597">Phosphoprotein</keyword>
<name>U5MYM8_CLOSA</name>
<dbReference type="InterPro" id="IPR016032">
    <property type="entry name" value="Sig_transdc_resp-reg_C-effctor"/>
</dbReference>
<dbReference type="EMBL" id="CP006721">
    <property type="protein sequence ID" value="AGX44592.1"/>
    <property type="molecule type" value="Genomic_DNA"/>
</dbReference>
<evidence type="ECO:0000256" key="1">
    <source>
        <dbReference type="ARBA" id="ARBA00018672"/>
    </source>
</evidence>
<evidence type="ECO:0000256" key="2">
    <source>
        <dbReference type="ARBA" id="ARBA00022553"/>
    </source>
</evidence>
<reference evidence="12 13" key="1">
    <citation type="journal article" date="2013" name="Genome Announc.">
        <title>Complete Genome Sequence of the Solvent Producer Clostridium saccharobutylicum NCP262 (DSM 13864).</title>
        <authorList>
            <person name="Poehlein A."/>
            <person name="Hartwich K."/>
            <person name="Krabben P."/>
            <person name="Ehrenreich A."/>
            <person name="Liebl W."/>
            <person name="Durre P."/>
            <person name="Gottschalk G."/>
            <person name="Daniel R."/>
        </authorList>
    </citation>
    <scope>NUCLEOTIDE SEQUENCE [LARGE SCALE GENOMIC DNA]</scope>
    <source>
        <strain evidence="12">DSM 13864</strain>
    </source>
</reference>
<dbReference type="KEGG" id="csb:CLSA_c36310"/>
<dbReference type="GO" id="GO:0000976">
    <property type="term" value="F:transcription cis-regulatory region binding"/>
    <property type="evidence" value="ECO:0007669"/>
    <property type="project" value="TreeGrafter"/>
</dbReference>
<sequence>MQGGLYLKINILIVEDDEAISNLIKINLSMVGYESNQVFDGLDAFNLLKEETFDLILMDIMLPGMDGFELMKKIKDLNIPVIFLTAKNGLADKVTGLTSGAEDYIVKPFETVELLARIEIVLRRYSKNSNCIEFKNLKIYEDERIIKKDSKTIDLTLKEFELILMLVKNKNMALSREYLLEKIWGYEYMGETRTIDTHIQKIRKKLELTHNIKTVYKIGYRLEE</sequence>
<dbReference type="GO" id="GO:0032993">
    <property type="term" value="C:protein-DNA complex"/>
    <property type="evidence" value="ECO:0007669"/>
    <property type="project" value="TreeGrafter"/>
</dbReference>
<dbReference type="InterPro" id="IPR001789">
    <property type="entry name" value="Sig_transdc_resp-reg_receiver"/>
</dbReference>
<dbReference type="GO" id="GO:0005829">
    <property type="term" value="C:cytosol"/>
    <property type="evidence" value="ECO:0007669"/>
    <property type="project" value="TreeGrafter"/>
</dbReference>
<dbReference type="GO" id="GO:0006355">
    <property type="term" value="P:regulation of DNA-templated transcription"/>
    <property type="evidence" value="ECO:0007669"/>
    <property type="project" value="InterPro"/>
</dbReference>
<evidence type="ECO:0000256" key="3">
    <source>
        <dbReference type="ARBA" id="ARBA00023012"/>
    </source>
</evidence>
<evidence type="ECO:0000256" key="9">
    <source>
        <dbReference type="PROSITE-ProRule" id="PRU01091"/>
    </source>
</evidence>
<dbReference type="Gene3D" id="1.10.10.10">
    <property type="entry name" value="Winged helix-like DNA-binding domain superfamily/Winged helix DNA-binding domain"/>
    <property type="match status" value="1"/>
</dbReference>
<evidence type="ECO:0000256" key="5">
    <source>
        <dbReference type="ARBA" id="ARBA00023125"/>
    </source>
</evidence>